<evidence type="ECO:0000313" key="3">
    <source>
        <dbReference type="WBParaSite" id="HPLM_0000770701-mRNA-1"/>
    </source>
</evidence>
<sequence>MLLYVFPCADFKFAFQISARQFSERSYDTSQGWRFMDKTLVFQIFTDRSIAFNAIQYIMYKVNYGFSYSFIFTHFKGLFIMEYRLKKFKRDVFVLSGHRALSPTLPRPPFETAYFGHISS</sequence>
<proteinExistence type="predicted"/>
<accession>A0A0N4WB96</accession>
<protein>
    <submittedName>
        <fullName evidence="1 3">Uncharacterized protein</fullName>
    </submittedName>
</protein>
<name>A0A0N4WB96_HAEPC</name>
<keyword evidence="2" id="KW-1185">Reference proteome</keyword>
<gene>
    <name evidence="1" type="ORF">HPLM_LOCUS7699</name>
</gene>
<dbReference type="Proteomes" id="UP000268014">
    <property type="component" value="Unassembled WGS sequence"/>
</dbReference>
<reference evidence="3" key="1">
    <citation type="submission" date="2017-02" db="UniProtKB">
        <authorList>
            <consortium name="WormBaseParasite"/>
        </authorList>
    </citation>
    <scope>IDENTIFICATION</scope>
</reference>
<dbReference type="OrthoDB" id="5874235at2759"/>
<evidence type="ECO:0000313" key="1">
    <source>
        <dbReference type="EMBL" id="VDO32716.1"/>
    </source>
</evidence>
<evidence type="ECO:0000313" key="2">
    <source>
        <dbReference type="Proteomes" id="UP000268014"/>
    </source>
</evidence>
<reference evidence="1 2" key="2">
    <citation type="submission" date="2018-11" db="EMBL/GenBank/DDBJ databases">
        <authorList>
            <consortium name="Pathogen Informatics"/>
        </authorList>
    </citation>
    <scope>NUCLEOTIDE SEQUENCE [LARGE SCALE GENOMIC DNA]</scope>
    <source>
        <strain evidence="1 2">MHpl1</strain>
    </source>
</reference>
<dbReference type="AlphaFoldDB" id="A0A0N4WB96"/>
<organism evidence="3">
    <name type="scientific">Haemonchus placei</name>
    <name type="common">Barber's pole worm</name>
    <dbReference type="NCBI Taxonomy" id="6290"/>
    <lineage>
        <taxon>Eukaryota</taxon>
        <taxon>Metazoa</taxon>
        <taxon>Ecdysozoa</taxon>
        <taxon>Nematoda</taxon>
        <taxon>Chromadorea</taxon>
        <taxon>Rhabditida</taxon>
        <taxon>Rhabditina</taxon>
        <taxon>Rhabditomorpha</taxon>
        <taxon>Strongyloidea</taxon>
        <taxon>Trichostrongylidae</taxon>
        <taxon>Haemonchus</taxon>
    </lineage>
</organism>
<dbReference type="WBParaSite" id="HPLM_0000770701-mRNA-1">
    <property type="protein sequence ID" value="HPLM_0000770701-mRNA-1"/>
    <property type="gene ID" value="HPLM_0000770701"/>
</dbReference>
<dbReference type="EMBL" id="UZAF01016710">
    <property type="protein sequence ID" value="VDO32716.1"/>
    <property type="molecule type" value="Genomic_DNA"/>
</dbReference>